<reference evidence="1" key="1">
    <citation type="journal article" date="2021" name="New Phytol.">
        <title>Evolutionary innovations through gain and loss of genes in the ectomycorrhizal Boletales.</title>
        <authorList>
            <person name="Wu G."/>
            <person name="Miyauchi S."/>
            <person name="Morin E."/>
            <person name="Kuo A."/>
            <person name="Drula E."/>
            <person name="Varga T."/>
            <person name="Kohler A."/>
            <person name="Feng B."/>
            <person name="Cao Y."/>
            <person name="Lipzen A."/>
            <person name="Daum C."/>
            <person name="Hundley H."/>
            <person name="Pangilinan J."/>
            <person name="Johnson J."/>
            <person name="Barry K."/>
            <person name="LaButti K."/>
            <person name="Ng V."/>
            <person name="Ahrendt S."/>
            <person name="Min B."/>
            <person name="Choi I.G."/>
            <person name="Park H."/>
            <person name="Plett J.M."/>
            <person name="Magnuson J."/>
            <person name="Spatafora J.W."/>
            <person name="Nagy L.G."/>
            <person name="Henrissat B."/>
            <person name="Grigoriev I.V."/>
            <person name="Yang Z.L."/>
            <person name="Xu J."/>
            <person name="Martin F.M."/>
        </authorList>
    </citation>
    <scope>NUCLEOTIDE SEQUENCE</scope>
    <source>
        <strain evidence="1">ATCC 28755</strain>
    </source>
</reference>
<proteinExistence type="predicted"/>
<dbReference type="EMBL" id="MU267941">
    <property type="protein sequence ID" value="KAH7907073.1"/>
    <property type="molecule type" value="Genomic_DNA"/>
</dbReference>
<accession>A0ACB8A1Z8</accession>
<protein>
    <submittedName>
        <fullName evidence="1">Uncharacterized protein</fullName>
    </submittedName>
</protein>
<keyword evidence="2" id="KW-1185">Reference proteome</keyword>
<dbReference type="Proteomes" id="UP000790377">
    <property type="component" value="Unassembled WGS sequence"/>
</dbReference>
<evidence type="ECO:0000313" key="2">
    <source>
        <dbReference type="Proteomes" id="UP000790377"/>
    </source>
</evidence>
<name>A0ACB8A1Z8_9AGAM</name>
<comment type="caution">
    <text evidence="1">The sequence shown here is derived from an EMBL/GenBank/DDBJ whole genome shotgun (WGS) entry which is preliminary data.</text>
</comment>
<organism evidence="1 2">
    <name type="scientific">Hygrophoropsis aurantiaca</name>
    <dbReference type="NCBI Taxonomy" id="72124"/>
    <lineage>
        <taxon>Eukaryota</taxon>
        <taxon>Fungi</taxon>
        <taxon>Dikarya</taxon>
        <taxon>Basidiomycota</taxon>
        <taxon>Agaricomycotina</taxon>
        <taxon>Agaricomycetes</taxon>
        <taxon>Agaricomycetidae</taxon>
        <taxon>Boletales</taxon>
        <taxon>Coniophorineae</taxon>
        <taxon>Hygrophoropsidaceae</taxon>
        <taxon>Hygrophoropsis</taxon>
    </lineage>
</organism>
<sequence>MSPFTRSSCVSGAPHIFSLPEIDRPAEALPYLKMLAEEDIRESTQIGARPWIRNPSLYLRYAEALALSGSTDAEAKLMLEHAIEGLMQSDARSTLEIILLRIHLAHVHRCQNIQTTKAKEYADFANSFIHDLMACRNEHYVIQFLRKNPDFIPHERLKQALIRPGQPERHILKALGGSAWFDKAVKQTFKMHARAEKMCFTCGGREPQKTLSLCGGCQHHWYCSKPCQVTDWKTHRIFCGGISNERKALEVFRISDPDRFQRKTDWMKWRVGPLGANPDAPIHAPGLQRDHSRGRTHIIIFFAKHTPHASRDMTHKFQIESAGVFRTSDIMHEFESMMDWAPGEGKMRIARILSSADAVWYGNEPQFPAMYILLCTGVTPWFCASIVPVSALLRTPYDPNWRLTMNKDEPVAERELDLQFVRAFQRTSFPNINDVSA</sequence>
<gene>
    <name evidence="1" type="ORF">BJ138DRAFT_1216131</name>
</gene>
<evidence type="ECO:0000313" key="1">
    <source>
        <dbReference type="EMBL" id="KAH7907073.1"/>
    </source>
</evidence>